<accession>A0ABR1R5I0</accession>
<proteinExistence type="predicted"/>
<sequence length="137" mass="14483">MAATHIPQNLTAPSPLHINDTCPSKTMMPDAETIPGLPLNITTYLTPADDAIYWAMDACCSPNPVGLADGCYFWCGQPPTYPEPGPWWQCVSSISNLTRPSIQGMHKAAAGRLQCGGPTTTAVVLLAVLAGSVATWL</sequence>
<gene>
    <name evidence="1" type="ORF">PG991_013282</name>
</gene>
<name>A0ABR1R5I0_9PEZI</name>
<comment type="caution">
    <text evidence="1">The sequence shown here is derived from an EMBL/GenBank/DDBJ whole genome shotgun (WGS) entry which is preliminary data.</text>
</comment>
<dbReference type="Proteomes" id="UP001396898">
    <property type="component" value="Unassembled WGS sequence"/>
</dbReference>
<dbReference type="EMBL" id="JAQQWI010000018">
    <property type="protein sequence ID" value="KAK8001060.1"/>
    <property type="molecule type" value="Genomic_DNA"/>
</dbReference>
<keyword evidence="2" id="KW-1185">Reference proteome</keyword>
<organism evidence="1 2">
    <name type="scientific">Apiospora marii</name>
    <dbReference type="NCBI Taxonomy" id="335849"/>
    <lineage>
        <taxon>Eukaryota</taxon>
        <taxon>Fungi</taxon>
        <taxon>Dikarya</taxon>
        <taxon>Ascomycota</taxon>
        <taxon>Pezizomycotina</taxon>
        <taxon>Sordariomycetes</taxon>
        <taxon>Xylariomycetidae</taxon>
        <taxon>Amphisphaeriales</taxon>
        <taxon>Apiosporaceae</taxon>
        <taxon>Apiospora</taxon>
    </lineage>
</organism>
<protein>
    <submittedName>
        <fullName evidence="1">Oxidoreductase family protein</fullName>
    </submittedName>
</protein>
<evidence type="ECO:0000313" key="2">
    <source>
        <dbReference type="Proteomes" id="UP001396898"/>
    </source>
</evidence>
<reference evidence="1 2" key="1">
    <citation type="submission" date="2023-01" db="EMBL/GenBank/DDBJ databases">
        <title>Analysis of 21 Apiospora genomes using comparative genomics revels a genus with tremendous synthesis potential of carbohydrate active enzymes and secondary metabolites.</title>
        <authorList>
            <person name="Sorensen T."/>
        </authorList>
    </citation>
    <scope>NUCLEOTIDE SEQUENCE [LARGE SCALE GENOMIC DNA]</scope>
    <source>
        <strain evidence="1 2">CBS 20057</strain>
    </source>
</reference>
<evidence type="ECO:0000313" key="1">
    <source>
        <dbReference type="EMBL" id="KAK8001060.1"/>
    </source>
</evidence>